<keyword evidence="2" id="KW-1133">Transmembrane helix</keyword>
<accession>A0A1M7NEJ9</accession>
<feature type="transmembrane region" description="Helical" evidence="2">
    <location>
        <begin position="392"/>
        <end position="418"/>
    </location>
</feature>
<evidence type="ECO:0000256" key="1">
    <source>
        <dbReference type="SAM" id="MobiDB-lite"/>
    </source>
</evidence>
<evidence type="ECO:0000313" key="3">
    <source>
        <dbReference type="EMBL" id="SHN02177.1"/>
    </source>
</evidence>
<sequence length="435" mass="44818">MYQWSRRVAGLALTTAWVVMVNNGGQSTMSTVAQVERVSYQARASASVLRLADSDAGPRGTALSGLRLGTTTARVDTDEPPRSAASAVQMTGPPGAPPAAVTRSAGDGDEESGTMTRTSSGADLDFLTLGSSRLTANAQWGSGTVLSSAIARPGELVLRPDEDAPLMHVWRGSQSRTQNQLVAVPGQPTLGMRSSARTELTAITLFRGTPTEVTIRFLTAPSLVALAAGTDRTDVRYAAPVISVTATHGRSYRLDTVGDSVEVPLAEPGCCSGGGLIRISLGGVRERTGHTSVDASAAAVRLQLLGAEGAGRLLDATIGDLDVSARVPMGGLDAPCRTCADPDPEPGTPEPEAESDAAAPDAGNTPDSVEPAEPAASANVAAPSEQPAAGPALPLTGASLSVLAALGMALIGTGWFIIRVTRRRRRRSPLEQRHH</sequence>
<name>A0A1M7NEJ9_9ACTN</name>
<gene>
    <name evidence="3" type="ORF">SAMN05443668_102583</name>
</gene>
<dbReference type="AlphaFoldDB" id="A0A1M7NEJ9"/>
<feature type="region of interest" description="Disordered" evidence="1">
    <location>
        <begin position="73"/>
        <end position="119"/>
    </location>
</feature>
<dbReference type="EMBL" id="FRCS01000002">
    <property type="protein sequence ID" value="SHN02177.1"/>
    <property type="molecule type" value="Genomic_DNA"/>
</dbReference>
<feature type="region of interest" description="Disordered" evidence="1">
    <location>
        <begin position="332"/>
        <end position="388"/>
    </location>
</feature>
<proteinExistence type="predicted"/>
<keyword evidence="2" id="KW-0472">Membrane</keyword>
<dbReference type="STRING" id="134849.SAMN05443668_102583"/>
<keyword evidence="2" id="KW-0812">Transmembrane</keyword>
<evidence type="ECO:0000313" key="4">
    <source>
        <dbReference type="Proteomes" id="UP000184440"/>
    </source>
</evidence>
<organism evidence="3 4">
    <name type="scientific">Cryptosporangium aurantiacum</name>
    <dbReference type="NCBI Taxonomy" id="134849"/>
    <lineage>
        <taxon>Bacteria</taxon>
        <taxon>Bacillati</taxon>
        <taxon>Actinomycetota</taxon>
        <taxon>Actinomycetes</taxon>
        <taxon>Cryptosporangiales</taxon>
        <taxon>Cryptosporangiaceae</taxon>
        <taxon>Cryptosporangium</taxon>
    </lineage>
</organism>
<dbReference type="NCBIfam" id="TIGR01167">
    <property type="entry name" value="LPXTG_anchor"/>
    <property type="match status" value="1"/>
</dbReference>
<dbReference type="Proteomes" id="UP000184440">
    <property type="component" value="Unassembled WGS sequence"/>
</dbReference>
<protein>
    <submittedName>
        <fullName evidence="3">LPXTG-motif cell wall anchor domain-containing protein</fullName>
    </submittedName>
</protein>
<keyword evidence="4" id="KW-1185">Reference proteome</keyword>
<reference evidence="3 4" key="1">
    <citation type="submission" date="2016-11" db="EMBL/GenBank/DDBJ databases">
        <authorList>
            <person name="Jaros S."/>
            <person name="Januszkiewicz K."/>
            <person name="Wedrychowicz H."/>
        </authorList>
    </citation>
    <scope>NUCLEOTIDE SEQUENCE [LARGE SCALE GENOMIC DNA]</scope>
    <source>
        <strain evidence="3 4">DSM 46144</strain>
    </source>
</reference>
<evidence type="ECO:0000256" key="2">
    <source>
        <dbReference type="SAM" id="Phobius"/>
    </source>
</evidence>
<feature type="compositionally biased region" description="Low complexity" evidence="1">
    <location>
        <begin position="356"/>
        <end position="388"/>
    </location>
</feature>